<organism evidence="3 4">
    <name type="scientific">Pseudonocardia charpentierae</name>
    <dbReference type="NCBI Taxonomy" id="3075545"/>
    <lineage>
        <taxon>Bacteria</taxon>
        <taxon>Bacillati</taxon>
        <taxon>Actinomycetota</taxon>
        <taxon>Actinomycetes</taxon>
        <taxon>Pseudonocardiales</taxon>
        <taxon>Pseudonocardiaceae</taxon>
        <taxon>Pseudonocardia</taxon>
    </lineage>
</organism>
<proteinExistence type="predicted"/>
<dbReference type="InterPro" id="IPR036513">
    <property type="entry name" value="STAS_dom_sf"/>
</dbReference>
<evidence type="ECO:0000313" key="3">
    <source>
        <dbReference type="EMBL" id="MDT0353821.1"/>
    </source>
</evidence>
<dbReference type="CDD" id="cd07043">
    <property type="entry name" value="STAS_anti-anti-sigma_factors"/>
    <property type="match status" value="1"/>
</dbReference>
<dbReference type="Pfam" id="PF14417">
    <property type="entry name" value="MEDS"/>
    <property type="match status" value="1"/>
</dbReference>
<feature type="domain" description="MEDS" evidence="2">
    <location>
        <begin position="23"/>
        <end position="180"/>
    </location>
</feature>
<comment type="caution">
    <text evidence="3">The sequence shown here is derived from an EMBL/GenBank/DDBJ whole genome shotgun (WGS) entry which is preliminary data.</text>
</comment>
<sequence length="286" mass="30597">MGGQRPVAKPWRVSSPSGRRPGDHVCWPFRGDADAVAVAQAYVAEGLAGQERVAYVGEGGPDELRRDLDGVPALDDELERGRLQLVPRNTLPGSDASVDPAVELPLLAAMTEDALAAGYRALRVFAYGSSRVRDPARRAQQVRYEHLIDRFCLEHPLTMLCAYDATALGNSAVAELVCVHALAHEALSPFQVRAVRSADAALAGNVDVFCTDQLEQALQRIGIGTSGGTVVVDATNLEFIDVRGLLTLDRHAAANDATMVLRDPPTVVTQLSNLVDLIALRVEGTT</sequence>
<dbReference type="RefSeq" id="WP_311560333.1">
    <property type="nucleotide sequence ID" value="NZ_JAVREJ010000046.1"/>
</dbReference>
<reference evidence="4" key="1">
    <citation type="submission" date="2023-07" db="EMBL/GenBank/DDBJ databases">
        <title>30 novel species of actinomycetes from the DSMZ collection.</title>
        <authorList>
            <person name="Nouioui I."/>
        </authorList>
    </citation>
    <scope>NUCLEOTIDE SEQUENCE [LARGE SCALE GENOMIC DNA]</scope>
    <source>
        <strain evidence="4">DSM 45834</strain>
    </source>
</reference>
<evidence type="ECO:0000256" key="1">
    <source>
        <dbReference type="SAM" id="MobiDB-lite"/>
    </source>
</evidence>
<dbReference type="InterPro" id="IPR025847">
    <property type="entry name" value="MEDS_domain"/>
</dbReference>
<name>A0ABU2NJA3_9PSEU</name>
<dbReference type="Proteomes" id="UP001183202">
    <property type="component" value="Unassembled WGS sequence"/>
</dbReference>
<evidence type="ECO:0000313" key="4">
    <source>
        <dbReference type="Proteomes" id="UP001183202"/>
    </source>
</evidence>
<dbReference type="SUPFAM" id="SSF52091">
    <property type="entry name" value="SpoIIaa-like"/>
    <property type="match status" value="1"/>
</dbReference>
<evidence type="ECO:0000259" key="2">
    <source>
        <dbReference type="Pfam" id="PF14417"/>
    </source>
</evidence>
<keyword evidence="4" id="KW-1185">Reference proteome</keyword>
<accession>A0ABU2NJA3</accession>
<protein>
    <submittedName>
        <fullName evidence="3">MEDS domain-containing protein</fullName>
    </submittedName>
</protein>
<dbReference type="Gene3D" id="3.30.750.24">
    <property type="entry name" value="STAS domain"/>
    <property type="match status" value="1"/>
</dbReference>
<dbReference type="EMBL" id="JAVREJ010000046">
    <property type="protein sequence ID" value="MDT0353821.1"/>
    <property type="molecule type" value="Genomic_DNA"/>
</dbReference>
<feature type="region of interest" description="Disordered" evidence="1">
    <location>
        <begin position="1"/>
        <end position="22"/>
    </location>
</feature>
<gene>
    <name evidence="3" type="ORF">RM445_30470</name>
</gene>